<accession>A0A512PDU2</accession>
<dbReference type="InterPro" id="IPR003593">
    <property type="entry name" value="AAA+_ATPase"/>
</dbReference>
<dbReference type="InterPro" id="IPR011990">
    <property type="entry name" value="TPR-like_helical_dom_sf"/>
</dbReference>
<proteinExistence type="predicted"/>
<dbReference type="InterPro" id="IPR039420">
    <property type="entry name" value="WalR-like"/>
</dbReference>
<dbReference type="OrthoDB" id="134985at2"/>
<dbReference type="SUPFAM" id="SSF52540">
    <property type="entry name" value="P-loop containing nucleoside triphosphate hydrolases"/>
    <property type="match status" value="1"/>
</dbReference>
<dbReference type="SMART" id="SM00421">
    <property type="entry name" value="HTH_LUXR"/>
    <property type="match status" value="1"/>
</dbReference>
<sequence length="754" mass="80342">MNLSQGAEPPPALPAPPALPGPTGQGTAWVARTRLLARLSAAARTPVVLVSAPAGSGKSTLLHQWSHLDGRACVTVSATSWLDDPARLARALVDAFERIGPPGSDPRAGVTAQEPGWATVVLPGLARLAVTRLCDFVLVVDDVHLLQAAACHEALAAVADAVPEGSQVVLATREEAPRYLARARAAGRLLEIEPDDLAFDLEEAAALFAGLAVTLSDEELAETVERAEGWAVGLYLHALSMRGHGTGGPRDGGPSRRGRDGFVFDYIGTQVLDGLDPRTRHFLTRTAPLEELRPAVCDAILDRQDSVAVLPGLCESLQLVIPVDDSGRRFRYHHLLRDALLSELTRESPAELDDLHRRAARWFAEAGDLDQAVRHARAARDHRLLADVLWPALPDCLTSGSLDRLAGWLRGISDHDLQQEPRLTAAAAWLALQQGDAERMDRWILHAERLAGIHWRDLARTDEVTAALACAEAVVGRGGLADSIALSEAALAGLPPDSGFRSAAAFVRGVCLTLQRDLPAGLEGLRTAEGLARALGQPLLVADSLSWQGLLALASGDQRRGTELVLEARSLIGDHHLERLATSAHCVTALALVLALNHDPSAARVLGTARRLTAGTDGIAPWFAVCGRLVQARAAVALADGSLARRLIGEAKVHLTADLRDTLVSDFLAEAQQALTMLSVDGVSAATLSPAEIRVLQFLPSHLTIPQIGEHLCLSPHTVKSHTLAIYRKLGVSSRDEAVERAQRLGLVEGPPRD</sequence>
<dbReference type="Pfam" id="PF00196">
    <property type="entry name" value="GerE"/>
    <property type="match status" value="1"/>
</dbReference>
<dbReference type="GO" id="GO:0006355">
    <property type="term" value="P:regulation of DNA-templated transcription"/>
    <property type="evidence" value="ECO:0007669"/>
    <property type="project" value="InterPro"/>
</dbReference>
<dbReference type="SMART" id="SM00382">
    <property type="entry name" value="AAA"/>
    <property type="match status" value="1"/>
</dbReference>
<gene>
    <name evidence="4" type="ORF">CSO01_20960</name>
</gene>
<evidence type="ECO:0000313" key="5">
    <source>
        <dbReference type="Proteomes" id="UP000321798"/>
    </source>
</evidence>
<organism evidence="4 5">
    <name type="scientific">Cellulomonas soli</name>
    <dbReference type="NCBI Taxonomy" id="931535"/>
    <lineage>
        <taxon>Bacteria</taxon>
        <taxon>Bacillati</taxon>
        <taxon>Actinomycetota</taxon>
        <taxon>Actinomycetes</taxon>
        <taxon>Micrococcales</taxon>
        <taxon>Cellulomonadaceae</taxon>
        <taxon>Cellulomonas</taxon>
    </lineage>
</organism>
<dbReference type="InterPro" id="IPR000792">
    <property type="entry name" value="Tscrpt_reg_LuxR_C"/>
</dbReference>
<reference evidence="4 5" key="1">
    <citation type="submission" date="2019-07" db="EMBL/GenBank/DDBJ databases">
        <title>Whole genome shotgun sequence of Cellulomonas soli NBRC 109434.</title>
        <authorList>
            <person name="Hosoyama A."/>
            <person name="Uohara A."/>
            <person name="Ohji S."/>
            <person name="Ichikawa N."/>
        </authorList>
    </citation>
    <scope>NUCLEOTIDE SEQUENCE [LARGE SCALE GENOMIC DNA]</scope>
    <source>
        <strain evidence="4 5">NBRC 109434</strain>
    </source>
</reference>
<dbReference type="PANTHER" id="PTHR43214:SF43">
    <property type="entry name" value="TWO-COMPONENT RESPONSE REGULATOR"/>
    <property type="match status" value="1"/>
</dbReference>
<keyword evidence="1" id="KW-0238">DNA-binding</keyword>
<dbReference type="Proteomes" id="UP000321798">
    <property type="component" value="Unassembled WGS sequence"/>
</dbReference>
<dbReference type="InterPro" id="IPR036388">
    <property type="entry name" value="WH-like_DNA-bd_sf"/>
</dbReference>
<dbReference type="SUPFAM" id="SSF46894">
    <property type="entry name" value="C-terminal effector domain of the bipartite response regulators"/>
    <property type="match status" value="1"/>
</dbReference>
<evidence type="ECO:0000313" key="4">
    <source>
        <dbReference type="EMBL" id="GEP69381.1"/>
    </source>
</evidence>
<feature type="compositionally biased region" description="Pro residues" evidence="2">
    <location>
        <begin position="8"/>
        <end position="20"/>
    </location>
</feature>
<dbReference type="PANTHER" id="PTHR43214">
    <property type="entry name" value="TWO-COMPONENT RESPONSE REGULATOR"/>
    <property type="match status" value="1"/>
</dbReference>
<dbReference type="CDD" id="cd06170">
    <property type="entry name" value="LuxR_C_like"/>
    <property type="match status" value="1"/>
</dbReference>
<keyword evidence="5" id="KW-1185">Reference proteome</keyword>
<dbReference type="Gene3D" id="1.10.10.10">
    <property type="entry name" value="Winged helix-like DNA-binding domain superfamily/Winged helix DNA-binding domain"/>
    <property type="match status" value="1"/>
</dbReference>
<dbReference type="InterPro" id="IPR059106">
    <property type="entry name" value="WHD_MalT"/>
</dbReference>
<evidence type="ECO:0000259" key="3">
    <source>
        <dbReference type="PROSITE" id="PS50043"/>
    </source>
</evidence>
<dbReference type="Gene3D" id="1.25.40.10">
    <property type="entry name" value="Tetratricopeptide repeat domain"/>
    <property type="match status" value="1"/>
</dbReference>
<dbReference type="InterPro" id="IPR016032">
    <property type="entry name" value="Sig_transdc_resp-reg_C-effctor"/>
</dbReference>
<evidence type="ECO:0000256" key="2">
    <source>
        <dbReference type="SAM" id="MobiDB-lite"/>
    </source>
</evidence>
<feature type="domain" description="HTH luxR-type" evidence="3">
    <location>
        <begin position="681"/>
        <end position="746"/>
    </location>
</feature>
<dbReference type="GO" id="GO:0003677">
    <property type="term" value="F:DNA binding"/>
    <property type="evidence" value="ECO:0007669"/>
    <property type="project" value="UniProtKB-KW"/>
</dbReference>
<dbReference type="EMBL" id="BKAL01000007">
    <property type="protein sequence ID" value="GEP69381.1"/>
    <property type="molecule type" value="Genomic_DNA"/>
</dbReference>
<dbReference type="AlphaFoldDB" id="A0A512PDU2"/>
<name>A0A512PDU2_9CELL</name>
<dbReference type="PROSITE" id="PS50043">
    <property type="entry name" value="HTH_LUXR_2"/>
    <property type="match status" value="1"/>
</dbReference>
<dbReference type="InterPro" id="IPR027417">
    <property type="entry name" value="P-loop_NTPase"/>
</dbReference>
<comment type="caution">
    <text evidence="4">The sequence shown here is derived from an EMBL/GenBank/DDBJ whole genome shotgun (WGS) entry which is preliminary data.</text>
</comment>
<feature type="region of interest" description="Disordered" evidence="2">
    <location>
        <begin position="1"/>
        <end position="26"/>
    </location>
</feature>
<protein>
    <submittedName>
        <fullName evidence="4">Helix-turn-helix transcriptional regulator</fullName>
    </submittedName>
</protein>
<dbReference type="Pfam" id="PF25873">
    <property type="entry name" value="WHD_MalT"/>
    <property type="match status" value="1"/>
</dbReference>
<evidence type="ECO:0000256" key="1">
    <source>
        <dbReference type="ARBA" id="ARBA00023125"/>
    </source>
</evidence>
<dbReference type="RefSeq" id="WP_146953143.1">
    <property type="nucleotide sequence ID" value="NZ_BAABBJ010000007.1"/>
</dbReference>
<dbReference type="Gene3D" id="3.40.50.300">
    <property type="entry name" value="P-loop containing nucleotide triphosphate hydrolases"/>
    <property type="match status" value="1"/>
</dbReference>